<comment type="caution">
    <text evidence="10">The sequence shown here is derived from an EMBL/GenBank/DDBJ whole genome shotgun (WGS) entry which is preliminary data.</text>
</comment>
<dbReference type="AlphaFoldDB" id="J0NPY2"/>
<dbReference type="InterPro" id="IPR016040">
    <property type="entry name" value="NAD(P)-bd_dom"/>
</dbReference>
<keyword evidence="4" id="KW-0560">Oxidoreductase</keyword>
<proteinExistence type="predicted"/>
<dbReference type="eggNOG" id="COG0702">
    <property type="taxonomic scope" value="Bacteria"/>
</dbReference>
<evidence type="ECO:0000313" key="11">
    <source>
        <dbReference type="Proteomes" id="UP000002941"/>
    </source>
</evidence>
<evidence type="ECO:0000256" key="8">
    <source>
        <dbReference type="ARBA" id="ARBA00049498"/>
    </source>
</evidence>
<feature type="domain" description="NAD(P)-binding" evidence="9">
    <location>
        <begin position="9"/>
        <end position="194"/>
    </location>
</feature>
<evidence type="ECO:0000256" key="5">
    <source>
        <dbReference type="ARBA" id="ARBA00023171"/>
    </source>
</evidence>
<dbReference type="PATRIC" id="fig|1125718.3.peg.632"/>
<accession>J0NPY2</accession>
<dbReference type="PANTHER" id="PTHR47378">
    <property type="entry name" value="DIVINYL CHLOROPHYLLIDE A 8-VINYL-REDUCTASE, CHLOROPLASTIC"/>
    <property type="match status" value="1"/>
</dbReference>
<dbReference type="OrthoDB" id="9774199at2"/>
<evidence type="ECO:0000259" key="9">
    <source>
        <dbReference type="Pfam" id="PF13460"/>
    </source>
</evidence>
<keyword evidence="5" id="KW-0149">Chlorophyll biosynthesis</keyword>
<evidence type="ECO:0000256" key="7">
    <source>
        <dbReference type="ARBA" id="ARBA00024089"/>
    </source>
</evidence>
<protein>
    <recommendedName>
        <fullName evidence="7">Divinyl chlorophyllide a 8-vinyl-reductase, chloroplastic</fullName>
        <ecNumber evidence="6">1.3.1.75</ecNumber>
    </recommendedName>
</protein>
<dbReference type="EC" id="1.3.1.75" evidence="6"/>
<name>J0NPY2_9ACTO</name>
<sequence>MTTTTLVAGSTGYLGRFIVAELHRRGHRVRAITRSRSRAASPGPWEAPALDGLVDEWAVGDVTDPAFTVDVAKDVDKVISALGVTKQKASPWDIDYRANLAILRSAEQYGARSFCFVNVIGGDRCPAQLTKAKTTFAQKLAASTISSQIINPPGYFSDMAQILTMAKRGRAYLFRPNTRINPIHGADLAEFCVDRLVDSEEGEWNVGGPEVFTWKSLAECAFRALERPAKTTTVSPAILPPLIKVVGVVNPRRADTLRFVTWSMLNDCVGDPVGTHTLIDFYKSHATDKK</sequence>
<evidence type="ECO:0000256" key="2">
    <source>
        <dbReference type="ARBA" id="ARBA00022857"/>
    </source>
</evidence>
<dbReference type="Pfam" id="PF13460">
    <property type="entry name" value="NAD_binding_10"/>
    <property type="match status" value="1"/>
</dbReference>
<evidence type="ECO:0000256" key="6">
    <source>
        <dbReference type="ARBA" id="ARBA00024059"/>
    </source>
</evidence>
<keyword evidence="3" id="KW-0809">Transit peptide</keyword>
<evidence type="ECO:0000256" key="4">
    <source>
        <dbReference type="ARBA" id="ARBA00023002"/>
    </source>
</evidence>
<dbReference type="GO" id="GO:0015995">
    <property type="term" value="P:chlorophyll biosynthetic process"/>
    <property type="evidence" value="ECO:0007669"/>
    <property type="project" value="UniProtKB-UniPathway"/>
</dbReference>
<comment type="pathway">
    <text evidence="1">Porphyrin-containing compound metabolism; chlorophyll biosynthesis.</text>
</comment>
<dbReference type="InterPro" id="IPR036291">
    <property type="entry name" value="NAD(P)-bd_dom_sf"/>
</dbReference>
<dbReference type="InterPro" id="IPR044201">
    <property type="entry name" value="DVR-like"/>
</dbReference>
<dbReference type="PANTHER" id="PTHR47378:SF1">
    <property type="entry name" value="DIVINYL CHLOROPHYLLIDE A 8-VINYL-REDUCTASE, CHLOROPLASTIC"/>
    <property type="match status" value="1"/>
</dbReference>
<dbReference type="Proteomes" id="UP000002941">
    <property type="component" value="Unassembled WGS sequence"/>
</dbReference>
<dbReference type="UniPathway" id="UPA00668"/>
<organism evidence="10 11">
    <name type="scientific">Actinomyces massiliensis F0489</name>
    <dbReference type="NCBI Taxonomy" id="1125718"/>
    <lineage>
        <taxon>Bacteria</taxon>
        <taxon>Bacillati</taxon>
        <taxon>Actinomycetota</taxon>
        <taxon>Actinomycetes</taxon>
        <taxon>Actinomycetales</taxon>
        <taxon>Actinomycetaceae</taxon>
        <taxon>Actinomyces</taxon>
    </lineage>
</organism>
<comment type="catalytic activity">
    <reaction evidence="8">
        <text>protochlorophyllide a + NADP(+) = 3,8-divinyl protochlorophyllide a + NADPH + H(+)</text>
        <dbReference type="Rhea" id="RHEA:48884"/>
        <dbReference type="ChEBI" id="CHEBI:15378"/>
        <dbReference type="ChEBI" id="CHEBI:57783"/>
        <dbReference type="ChEBI" id="CHEBI:58349"/>
        <dbReference type="ChEBI" id="CHEBI:58632"/>
        <dbReference type="ChEBI" id="CHEBI:83350"/>
        <dbReference type="EC" id="1.3.1.75"/>
    </reaction>
</comment>
<reference evidence="10 11" key="1">
    <citation type="submission" date="2012-05" db="EMBL/GenBank/DDBJ databases">
        <authorList>
            <person name="Harkins D.M."/>
            <person name="Madupu R."/>
            <person name="Durkin A.S."/>
            <person name="Torralba M."/>
            <person name="Methe B."/>
            <person name="Sutton G.G."/>
            <person name="Nelson K.E."/>
        </authorList>
    </citation>
    <scope>NUCLEOTIDE SEQUENCE [LARGE SCALE GENOMIC DNA]</scope>
    <source>
        <strain evidence="10 11">F0489</strain>
    </source>
</reference>
<dbReference type="EMBL" id="AKFT01000041">
    <property type="protein sequence ID" value="EJF46862.1"/>
    <property type="molecule type" value="Genomic_DNA"/>
</dbReference>
<evidence type="ECO:0000256" key="1">
    <source>
        <dbReference type="ARBA" id="ARBA00005173"/>
    </source>
</evidence>
<dbReference type="SUPFAM" id="SSF51735">
    <property type="entry name" value="NAD(P)-binding Rossmann-fold domains"/>
    <property type="match status" value="1"/>
</dbReference>
<evidence type="ECO:0000313" key="10">
    <source>
        <dbReference type="EMBL" id="EJF46862.1"/>
    </source>
</evidence>
<dbReference type="RefSeq" id="WP_008730207.1">
    <property type="nucleotide sequence ID" value="NZ_AKFT01000041.1"/>
</dbReference>
<keyword evidence="11" id="KW-1185">Reference proteome</keyword>
<dbReference type="Gene3D" id="3.40.50.720">
    <property type="entry name" value="NAD(P)-binding Rossmann-like Domain"/>
    <property type="match status" value="1"/>
</dbReference>
<evidence type="ECO:0000256" key="3">
    <source>
        <dbReference type="ARBA" id="ARBA00022946"/>
    </source>
</evidence>
<keyword evidence="2" id="KW-0521">NADP</keyword>
<gene>
    <name evidence="10" type="ORF">HMPREF1318_3073</name>
</gene>
<dbReference type="GO" id="GO:0033728">
    <property type="term" value="F:3,8-divinyl protochlorophyllide a 8-vinyl-reductase (NADPH) activity"/>
    <property type="evidence" value="ECO:0007669"/>
    <property type="project" value="UniProtKB-EC"/>
</dbReference>